<comment type="caution">
    <text evidence="1">The sequence shown here is derived from an EMBL/GenBank/DDBJ whole genome shotgun (WGS) entry which is preliminary data.</text>
</comment>
<protein>
    <submittedName>
        <fullName evidence="1">Uncharacterized protein</fullName>
    </submittedName>
</protein>
<evidence type="ECO:0000313" key="2">
    <source>
        <dbReference type="Proteomes" id="UP000024635"/>
    </source>
</evidence>
<sequence length="87" mass="9935">MDENFACCRCGFGAYIDRFAVAAEAIYSMCVRHTRIRHTHLFVGISMRNSQGDMYILNEYAAWTCLIATCSQPREPHLRPSCVRTVT</sequence>
<dbReference type="Proteomes" id="UP000024635">
    <property type="component" value="Unassembled WGS sequence"/>
</dbReference>
<gene>
    <name evidence="1" type="primary">Acey_s0017.g3442</name>
    <name evidence="1" type="ORF">Y032_0017g3442</name>
</gene>
<dbReference type="EMBL" id="JARK01001353">
    <property type="protein sequence ID" value="EYC22591.1"/>
    <property type="molecule type" value="Genomic_DNA"/>
</dbReference>
<reference evidence="2" key="1">
    <citation type="journal article" date="2015" name="Nat. Genet.">
        <title>The genome and transcriptome of the zoonotic hookworm Ancylostoma ceylanicum identify infection-specific gene families.</title>
        <authorList>
            <person name="Schwarz E.M."/>
            <person name="Hu Y."/>
            <person name="Antoshechkin I."/>
            <person name="Miller M.M."/>
            <person name="Sternberg P.W."/>
            <person name="Aroian R.V."/>
        </authorList>
    </citation>
    <scope>NUCLEOTIDE SEQUENCE</scope>
    <source>
        <strain evidence="2">HY135</strain>
    </source>
</reference>
<keyword evidence="2" id="KW-1185">Reference proteome</keyword>
<evidence type="ECO:0000313" key="1">
    <source>
        <dbReference type="EMBL" id="EYC22591.1"/>
    </source>
</evidence>
<proteinExistence type="predicted"/>
<name>A0A016V5R5_9BILA</name>
<dbReference type="AlphaFoldDB" id="A0A016V5R5"/>
<accession>A0A016V5R5</accession>
<organism evidence="1 2">
    <name type="scientific">Ancylostoma ceylanicum</name>
    <dbReference type="NCBI Taxonomy" id="53326"/>
    <lineage>
        <taxon>Eukaryota</taxon>
        <taxon>Metazoa</taxon>
        <taxon>Ecdysozoa</taxon>
        <taxon>Nematoda</taxon>
        <taxon>Chromadorea</taxon>
        <taxon>Rhabditida</taxon>
        <taxon>Rhabditina</taxon>
        <taxon>Rhabditomorpha</taxon>
        <taxon>Strongyloidea</taxon>
        <taxon>Ancylostomatidae</taxon>
        <taxon>Ancylostomatinae</taxon>
        <taxon>Ancylostoma</taxon>
    </lineage>
</organism>